<feature type="transmembrane region" description="Helical" evidence="2">
    <location>
        <begin position="167"/>
        <end position="187"/>
    </location>
</feature>
<feature type="region of interest" description="Disordered" evidence="1">
    <location>
        <begin position="126"/>
        <end position="158"/>
    </location>
</feature>
<keyword evidence="4" id="KW-1185">Reference proteome</keyword>
<evidence type="ECO:0000313" key="3">
    <source>
        <dbReference type="EMBL" id="GIJ53712.1"/>
    </source>
</evidence>
<reference evidence="3" key="1">
    <citation type="submission" date="2021-01" db="EMBL/GenBank/DDBJ databases">
        <title>Whole genome shotgun sequence of Virgisporangium aurantiacum NBRC 16421.</title>
        <authorList>
            <person name="Komaki H."/>
            <person name="Tamura T."/>
        </authorList>
    </citation>
    <scope>NUCLEOTIDE SEQUENCE</scope>
    <source>
        <strain evidence="3">NBRC 16421</strain>
    </source>
</reference>
<dbReference type="Proteomes" id="UP000612585">
    <property type="component" value="Unassembled WGS sequence"/>
</dbReference>
<keyword evidence="2" id="KW-1133">Transmembrane helix</keyword>
<evidence type="ECO:0000313" key="4">
    <source>
        <dbReference type="Proteomes" id="UP000612585"/>
    </source>
</evidence>
<dbReference type="AlphaFoldDB" id="A0A8J4DZ55"/>
<evidence type="ECO:0000256" key="2">
    <source>
        <dbReference type="SAM" id="Phobius"/>
    </source>
</evidence>
<name>A0A8J4DZ55_9ACTN</name>
<comment type="caution">
    <text evidence="3">The sequence shown here is derived from an EMBL/GenBank/DDBJ whole genome shotgun (WGS) entry which is preliminary data.</text>
</comment>
<proteinExistence type="predicted"/>
<sequence>MSDPFLPADPVDPNAATETSRLEVRLANTGPVQADGTLDVVTPPGVEVATVPAECVTRVRISAERERCQVGRVPAGQRLTLTFALVVTHAARAEAPLLGSVHGTLTPAGQDPAERQASYSVLVYGRPDDRAGTTDQGDPAVTVAESAPAGGPNPDRVGSRIGQPLSVLPVLVSIVGVFTTVAAMVILPMRRRWEEPTTGVPDSAI</sequence>
<dbReference type="RefSeq" id="WP_203988188.1">
    <property type="nucleotide sequence ID" value="NZ_BOPG01000009.1"/>
</dbReference>
<organism evidence="3 4">
    <name type="scientific">Virgisporangium aurantiacum</name>
    <dbReference type="NCBI Taxonomy" id="175570"/>
    <lineage>
        <taxon>Bacteria</taxon>
        <taxon>Bacillati</taxon>
        <taxon>Actinomycetota</taxon>
        <taxon>Actinomycetes</taxon>
        <taxon>Micromonosporales</taxon>
        <taxon>Micromonosporaceae</taxon>
        <taxon>Virgisporangium</taxon>
    </lineage>
</organism>
<protein>
    <recommendedName>
        <fullName evidence="5">DUF11 domain-containing protein</fullName>
    </recommendedName>
</protein>
<dbReference type="EMBL" id="BOPG01000009">
    <property type="protein sequence ID" value="GIJ53712.1"/>
    <property type="molecule type" value="Genomic_DNA"/>
</dbReference>
<evidence type="ECO:0008006" key="5">
    <source>
        <dbReference type="Google" id="ProtNLM"/>
    </source>
</evidence>
<keyword evidence="2" id="KW-0472">Membrane</keyword>
<gene>
    <name evidence="3" type="ORF">Vau01_012280</name>
</gene>
<evidence type="ECO:0000256" key="1">
    <source>
        <dbReference type="SAM" id="MobiDB-lite"/>
    </source>
</evidence>
<accession>A0A8J4DZ55</accession>
<keyword evidence="2" id="KW-0812">Transmembrane</keyword>